<evidence type="ECO:0000313" key="2">
    <source>
        <dbReference type="Proteomes" id="UP000240218"/>
    </source>
</evidence>
<sequence>MAEATYKSKDLVAVITWDMAQLTAGQDEGRVLADIEIHKYYPSQLKINESYMFRHGGIYFSFIIPMMDRAEIATKALLGIPQTITKELYYMLNYDPRA</sequence>
<reference evidence="1 2" key="1">
    <citation type="submission" date="2017-01" db="EMBL/GenBank/DDBJ databases">
        <title>Isolation and charaterisation of Pectobacterium phages.</title>
        <authorList>
            <person name="Buttimer C.T.H."/>
            <person name="Lucid A."/>
            <person name="Coffey A."/>
        </authorList>
    </citation>
    <scope>NUCLEOTIDE SEQUENCE [LARGE SCALE GENOMIC DNA]</scope>
</reference>
<proteinExistence type="predicted"/>
<dbReference type="EMBL" id="KY514264">
    <property type="protein sequence ID" value="ARB11745.1"/>
    <property type="molecule type" value="Genomic_DNA"/>
</dbReference>
<accession>A0A2P0PBC7</accession>
<evidence type="ECO:0000313" key="1">
    <source>
        <dbReference type="EMBL" id="ARB11745.1"/>
    </source>
</evidence>
<name>A0A2P0PBC7_9CAUD</name>
<keyword evidence="2" id="KW-1185">Reference proteome</keyword>
<organism evidence="1 2">
    <name type="scientific">Pectobacterium phage vB_PatP_CB1</name>
    <dbReference type="NCBI Taxonomy" id="1958917"/>
    <lineage>
        <taxon>Viruses</taxon>
        <taxon>Duplodnaviria</taxon>
        <taxon>Heunggongvirae</taxon>
        <taxon>Uroviricota</taxon>
        <taxon>Caudoviricetes</taxon>
        <taxon>Schitoviridae</taxon>
        <taxon>Cbunavirus</taxon>
        <taxon>Cbunavirus CB1</taxon>
    </lineage>
</organism>
<protein>
    <submittedName>
        <fullName evidence="1">Uncharacterized protein</fullName>
    </submittedName>
</protein>
<gene>
    <name evidence="1" type="ORF">CB1_18</name>
</gene>
<dbReference type="Proteomes" id="UP000240218">
    <property type="component" value="Segment"/>
</dbReference>